<evidence type="ECO:0000256" key="1">
    <source>
        <dbReference type="ARBA" id="ARBA00004613"/>
    </source>
</evidence>
<evidence type="ECO:0000313" key="4">
    <source>
        <dbReference type="Proteomes" id="UP000638981"/>
    </source>
</evidence>
<dbReference type="EMBL" id="BMYJ01000002">
    <property type="protein sequence ID" value="GHC49336.1"/>
    <property type="molecule type" value="Genomic_DNA"/>
</dbReference>
<accession>A0A918TK43</accession>
<dbReference type="SUPFAM" id="SSF51120">
    <property type="entry name" value="beta-Roll"/>
    <property type="match status" value="1"/>
</dbReference>
<dbReference type="PANTHER" id="PTHR38340:SF1">
    <property type="entry name" value="S-LAYER PROTEIN"/>
    <property type="match status" value="1"/>
</dbReference>
<comment type="subcellular location">
    <subcellularLocation>
        <location evidence="1">Secreted</location>
    </subcellularLocation>
</comment>
<dbReference type="Pfam" id="PF00353">
    <property type="entry name" value="HemolysinCabind"/>
    <property type="match status" value="2"/>
</dbReference>
<dbReference type="PANTHER" id="PTHR38340">
    <property type="entry name" value="S-LAYER PROTEIN"/>
    <property type="match status" value="1"/>
</dbReference>
<evidence type="ECO:0008006" key="5">
    <source>
        <dbReference type="Google" id="ProtNLM"/>
    </source>
</evidence>
<reference evidence="3" key="2">
    <citation type="submission" date="2020-09" db="EMBL/GenBank/DDBJ databases">
        <authorList>
            <person name="Sun Q."/>
            <person name="Kim S."/>
        </authorList>
    </citation>
    <scope>NUCLEOTIDE SEQUENCE</scope>
    <source>
        <strain evidence="3">KCTC 23310</strain>
    </source>
</reference>
<name>A0A918TK43_9RHOB</name>
<dbReference type="InterPro" id="IPR011049">
    <property type="entry name" value="Serralysin-like_metalloprot_C"/>
</dbReference>
<reference evidence="3" key="1">
    <citation type="journal article" date="2014" name="Int. J. Syst. Evol. Microbiol.">
        <title>Complete genome sequence of Corynebacterium casei LMG S-19264T (=DSM 44701T), isolated from a smear-ripened cheese.</title>
        <authorList>
            <consortium name="US DOE Joint Genome Institute (JGI-PGF)"/>
            <person name="Walter F."/>
            <person name="Albersmeier A."/>
            <person name="Kalinowski J."/>
            <person name="Ruckert C."/>
        </authorList>
    </citation>
    <scope>NUCLEOTIDE SEQUENCE</scope>
    <source>
        <strain evidence="3">KCTC 23310</strain>
    </source>
</reference>
<evidence type="ECO:0000256" key="2">
    <source>
        <dbReference type="ARBA" id="ARBA00022525"/>
    </source>
</evidence>
<proteinExistence type="predicted"/>
<dbReference type="GO" id="GO:0005509">
    <property type="term" value="F:calcium ion binding"/>
    <property type="evidence" value="ECO:0007669"/>
    <property type="project" value="InterPro"/>
</dbReference>
<comment type="caution">
    <text evidence="3">The sequence shown here is derived from an EMBL/GenBank/DDBJ whole genome shotgun (WGS) entry which is preliminary data.</text>
</comment>
<dbReference type="Gene3D" id="2.150.10.10">
    <property type="entry name" value="Serralysin-like metalloprotease, C-terminal"/>
    <property type="match status" value="1"/>
</dbReference>
<dbReference type="PRINTS" id="PR00313">
    <property type="entry name" value="CABNDNGRPT"/>
</dbReference>
<protein>
    <recommendedName>
        <fullName evidence="5">Calcium-binding protein</fullName>
    </recommendedName>
</protein>
<keyword evidence="4" id="KW-1185">Reference proteome</keyword>
<dbReference type="AlphaFoldDB" id="A0A918TK43"/>
<evidence type="ECO:0000313" key="3">
    <source>
        <dbReference type="EMBL" id="GHC49336.1"/>
    </source>
</evidence>
<dbReference type="InterPro" id="IPR001343">
    <property type="entry name" value="Hemolysn_Ca-bd"/>
</dbReference>
<organism evidence="3 4">
    <name type="scientific">Neogemmobacter tilapiae</name>
    <dbReference type="NCBI Taxonomy" id="875041"/>
    <lineage>
        <taxon>Bacteria</taxon>
        <taxon>Pseudomonadati</taxon>
        <taxon>Pseudomonadota</taxon>
        <taxon>Alphaproteobacteria</taxon>
        <taxon>Rhodobacterales</taxon>
        <taxon>Paracoccaceae</taxon>
        <taxon>Neogemmobacter</taxon>
    </lineage>
</organism>
<dbReference type="PROSITE" id="PS00330">
    <property type="entry name" value="HEMOLYSIN_CALCIUM"/>
    <property type="match status" value="3"/>
</dbReference>
<dbReference type="RefSeq" id="WP_189410458.1">
    <property type="nucleotide sequence ID" value="NZ_BMYJ01000002.1"/>
</dbReference>
<keyword evidence="2" id="KW-0964">Secreted</keyword>
<dbReference type="Proteomes" id="UP000638981">
    <property type="component" value="Unassembled WGS sequence"/>
</dbReference>
<dbReference type="GO" id="GO:0005576">
    <property type="term" value="C:extracellular region"/>
    <property type="evidence" value="ECO:0007669"/>
    <property type="project" value="UniProtKB-SubCell"/>
</dbReference>
<dbReference type="InterPro" id="IPR050557">
    <property type="entry name" value="RTX_toxin/Mannuronan_C5-epim"/>
</dbReference>
<sequence length="173" mass="17830">MSITTTRDTALLQTLPSFASIPGTAGPDTLTGGASPDTINGKGGNDLLYGKGGADVLVGGAGDDFLFGGKGNDQLDGGVGDDVLSGGAGADDFMFRANQGEDTIDAFQDNIDEIRFVAQGGDTVKFLISYNTSTDVATVRIRVNGSITNTLYVESVEVNDLQQSQQGNTLILS</sequence>
<dbReference type="InterPro" id="IPR018511">
    <property type="entry name" value="Hemolysin-typ_Ca-bd_CS"/>
</dbReference>
<gene>
    <name evidence="3" type="ORF">GCM10007315_09350</name>
</gene>